<dbReference type="SUPFAM" id="SSF52518">
    <property type="entry name" value="Thiamin diphosphate-binding fold (THDP-binding)"/>
    <property type="match status" value="1"/>
</dbReference>
<evidence type="ECO:0000259" key="2">
    <source>
        <dbReference type="Pfam" id="PF02775"/>
    </source>
</evidence>
<reference evidence="3" key="1">
    <citation type="submission" date="2021-03" db="EMBL/GenBank/DDBJ databases">
        <title>Genomic Encyclopedia of Type Strains, Phase IV (KMG-V): Genome sequencing to study the core and pangenomes of soil and plant-associated prokaryotes.</title>
        <authorList>
            <person name="Whitman W."/>
        </authorList>
    </citation>
    <scope>NUCLEOTIDE SEQUENCE</scope>
    <source>
        <strain evidence="3">C4</strain>
    </source>
</reference>
<dbReference type="InterPro" id="IPR051457">
    <property type="entry name" value="2-oxoacid:Fd_oxidoreductase"/>
</dbReference>
<dbReference type="EC" id="1.2.7.11" evidence="3"/>
<dbReference type="EMBL" id="JAGGMV010000002">
    <property type="protein sequence ID" value="MBP2201557.1"/>
    <property type="molecule type" value="Genomic_DNA"/>
</dbReference>
<evidence type="ECO:0000256" key="1">
    <source>
        <dbReference type="ARBA" id="ARBA00023002"/>
    </source>
</evidence>
<dbReference type="GO" id="GO:0045333">
    <property type="term" value="P:cellular respiration"/>
    <property type="evidence" value="ECO:0007669"/>
    <property type="project" value="UniProtKB-ARBA"/>
</dbReference>
<name>A0A8J7RE28_METVO</name>
<dbReference type="PANTHER" id="PTHR48084">
    <property type="entry name" value="2-OXOGLUTARATE OXIDOREDUCTASE SUBUNIT KORB-RELATED"/>
    <property type="match status" value="1"/>
</dbReference>
<evidence type="ECO:0000313" key="4">
    <source>
        <dbReference type="Proteomes" id="UP000740329"/>
    </source>
</evidence>
<dbReference type="GO" id="GO:0044272">
    <property type="term" value="P:sulfur compound biosynthetic process"/>
    <property type="evidence" value="ECO:0007669"/>
    <property type="project" value="UniProtKB-ARBA"/>
</dbReference>
<feature type="domain" description="Thiamine pyrophosphate enzyme TPP-binding" evidence="2">
    <location>
        <begin position="50"/>
        <end position="197"/>
    </location>
</feature>
<dbReference type="EC" id="1.2.7.3" evidence="3"/>
<keyword evidence="1 3" id="KW-0560">Oxidoreductase</keyword>
<sequence length="266" mass="29253">MHPSIKHMREDRLPHIFCAGCGNGIVLNCFINAMERQKLDTDDIIAISGIGCSSRVPGYLNCDSLHTTHGRPIAFALGTKVARQDKKVVVFTGDGDTSAIGGNHFLHGCRRNIDMTVICINNNIYGMTGGQCSPTTPHEKKATTAPYGNPENPLDLCNVAKAAGASYVARWTTAHPIQLANSIKKGMEKKGFAFIEVVSQCPTYYGRFNVSKKPAEMMTYLKDSSLRAAKAEKMSPEELTDKVIIGEFQDIEKPEYIEQLKKLQDL</sequence>
<proteinExistence type="predicted"/>
<dbReference type="InterPro" id="IPR029061">
    <property type="entry name" value="THDP-binding"/>
</dbReference>
<dbReference type="InterPro" id="IPR011766">
    <property type="entry name" value="TPP_enzyme_TPP-bd"/>
</dbReference>
<dbReference type="Pfam" id="PF02775">
    <property type="entry name" value="TPP_enzyme_C"/>
    <property type="match status" value="1"/>
</dbReference>
<evidence type="ECO:0000313" key="3">
    <source>
        <dbReference type="EMBL" id="MBP2201557.1"/>
    </source>
</evidence>
<comment type="caution">
    <text evidence="3">The sequence shown here is derived from an EMBL/GenBank/DDBJ whole genome shotgun (WGS) entry which is preliminary data.</text>
</comment>
<dbReference type="RefSeq" id="WP_209591027.1">
    <property type="nucleotide sequence ID" value="NZ_JAGGMV010000002.1"/>
</dbReference>
<dbReference type="AlphaFoldDB" id="A0A8J7RE28"/>
<dbReference type="CDD" id="cd03375">
    <property type="entry name" value="TPP_OGFOR"/>
    <property type="match status" value="1"/>
</dbReference>
<accession>A0A8J7RE28</accession>
<gene>
    <name evidence="3" type="ORF">J3E07_000969</name>
</gene>
<dbReference type="GO" id="GO:0047553">
    <property type="term" value="F:2-oxoglutarate synthase activity"/>
    <property type="evidence" value="ECO:0007669"/>
    <property type="project" value="UniProtKB-EC"/>
</dbReference>
<dbReference type="GO" id="GO:0006082">
    <property type="term" value="P:organic acid metabolic process"/>
    <property type="evidence" value="ECO:0007669"/>
    <property type="project" value="UniProtKB-ARBA"/>
</dbReference>
<dbReference type="PANTHER" id="PTHR48084:SF1">
    <property type="entry name" value="2-OXOGLUTARATE SYNTHASE SUBUNIT KORB"/>
    <property type="match status" value="1"/>
</dbReference>
<organism evidence="3 4">
    <name type="scientific">Methanococcus voltae</name>
    <dbReference type="NCBI Taxonomy" id="2188"/>
    <lineage>
        <taxon>Archaea</taxon>
        <taxon>Methanobacteriati</taxon>
        <taxon>Methanobacteriota</taxon>
        <taxon>Methanomada group</taxon>
        <taxon>Methanococci</taxon>
        <taxon>Methanococcales</taxon>
        <taxon>Methanococcaceae</taxon>
        <taxon>Methanococcus</taxon>
    </lineage>
</organism>
<dbReference type="GO" id="GO:0030976">
    <property type="term" value="F:thiamine pyrophosphate binding"/>
    <property type="evidence" value="ECO:0007669"/>
    <property type="project" value="InterPro"/>
</dbReference>
<dbReference type="Gene3D" id="3.40.50.970">
    <property type="match status" value="1"/>
</dbReference>
<protein>
    <submittedName>
        <fullName evidence="3">2-oxoglutarate ferredoxin oxidoreductase subunit beta</fullName>
        <ecNumber evidence="3">1.2.7.11</ecNumber>
        <ecNumber evidence="3">1.2.7.3</ecNumber>
    </submittedName>
</protein>
<dbReference type="Proteomes" id="UP000740329">
    <property type="component" value="Unassembled WGS sequence"/>
</dbReference>